<dbReference type="RefSeq" id="WP_076692047.1">
    <property type="nucleotide sequence ID" value="NZ_CP018762.1"/>
</dbReference>
<evidence type="ECO:0000256" key="1">
    <source>
        <dbReference type="ARBA" id="ARBA00023015"/>
    </source>
</evidence>
<dbReference type="SUPFAM" id="SSF53822">
    <property type="entry name" value="Periplasmic binding protein-like I"/>
    <property type="match status" value="1"/>
</dbReference>
<protein>
    <submittedName>
        <fullName evidence="6">LacI family transcriptional regulator</fullName>
    </submittedName>
</protein>
<keyword evidence="2" id="KW-0238">DNA-binding</keyword>
<dbReference type="AlphaFoldDB" id="A0A1P8UCC4"/>
<dbReference type="KEGG" id="maur:BOH66_02225"/>
<evidence type="ECO:0000313" key="7">
    <source>
        <dbReference type="Proteomes" id="UP000187185"/>
    </source>
</evidence>
<dbReference type="Proteomes" id="UP000187185">
    <property type="component" value="Chromosome"/>
</dbReference>
<dbReference type="SMART" id="SM00354">
    <property type="entry name" value="HTH_LACI"/>
    <property type="match status" value="1"/>
</dbReference>
<dbReference type="STRING" id="36805.BOH66_02225"/>
<dbReference type="InterPro" id="IPR000843">
    <property type="entry name" value="HTH_LacI"/>
</dbReference>
<keyword evidence="1" id="KW-0805">Transcription regulation</keyword>
<evidence type="ECO:0000256" key="2">
    <source>
        <dbReference type="ARBA" id="ARBA00023125"/>
    </source>
</evidence>
<organism evidence="6 7">
    <name type="scientific">Microbacterium aurum</name>
    <dbReference type="NCBI Taxonomy" id="36805"/>
    <lineage>
        <taxon>Bacteria</taxon>
        <taxon>Bacillati</taxon>
        <taxon>Actinomycetota</taxon>
        <taxon>Actinomycetes</taxon>
        <taxon>Micrococcales</taxon>
        <taxon>Microbacteriaceae</taxon>
        <taxon>Microbacterium</taxon>
    </lineage>
</organism>
<dbReference type="PROSITE" id="PS00356">
    <property type="entry name" value="HTH_LACI_1"/>
    <property type="match status" value="1"/>
</dbReference>
<dbReference type="PROSITE" id="PS50932">
    <property type="entry name" value="HTH_LACI_2"/>
    <property type="match status" value="1"/>
</dbReference>
<dbReference type="EMBL" id="CP018762">
    <property type="protein sequence ID" value="APZ35695.1"/>
    <property type="molecule type" value="Genomic_DNA"/>
</dbReference>
<dbReference type="InterPro" id="IPR046335">
    <property type="entry name" value="LacI/GalR-like_sensor"/>
</dbReference>
<feature type="region of interest" description="Disordered" evidence="4">
    <location>
        <begin position="327"/>
        <end position="347"/>
    </location>
</feature>
<dbReference type="Pfam" id="PF13377">
    <property type="entry name" value="Peripla_BP_3"/>
    <property type="match status" value="1"/>
</dbReference>
<keyword evidence="7" id="KW-1185">Reference proteome</keyword>
<evidence type="ECO:0000313" key="6">
    <source>
        <dbReference type="EMBL" id="APZ35695.1"/>
    </source>
</evidence>
<evidence type="ECO:0000259" key="5">
    <source>
        <dbReference type="PROSITE" id="PS50932"/>
    </source>
</evidence>
<dbReference type="PANTHER" id="PTHR30146">
    <property type="entry name" value="LACI-RELATED TRANSCRIPTIONAL REPRESSOR"/>
    <property type="match status" value="1"/>
</dbReference>
<sequence>MAVSVKDVAVAASVSVGTVSNVLNRPEKVAPETVARVQDAIVRLGFVRNDAARQLRAGRSRSIGLVVLDSANPFFAEVARGAEERAAAEGMSVLLGNSDQNPEREGAYLDLFREQRVNGVLLTPTDLTAPLADSGIPLVLVDGELPGGEVPSVAVDDVEGGHLAVAHLLGLGRRRIAFVGGPLAIRQVADRLAGARRALTEVPDAALEVIETEALTVLAGREAGEAIGRRRAGERPDAVFCANDLLAVGVLQGTAILGEVRVPDDLALIGYDDIDFAQATVVPLSSIRQPARQIGATAVELLFEAVASPEAAPRHVRFRPELVVRASTAGSGGDPRPGGQIPRRSTS</sequence>
<dbReference type="OrthoDB" id="37081at2"/>
<dbReference type="Gene3D" id="3.40.50.2300">
    <property type="match status" value="2"/>
</dbReference>
<evidence type="ECO:0000256" key="4">
    <source>
        <dbReference type="SAM" id="MobiDB-lite"/>
    </source>
</evidence>
<evidence type="ECO:0000256" key="3">
    <source>
        <dbReference type="ARBA" id="ARBA00023163"/>
    </source>
</evidence>
<proteinExistence type="predicted"/>
<accession>A0A1P8UCC4</accession>
<dbReference type="InterPro" id="IPR028082">
    <property type="entry name" value="Peripla_BP_I"/>
</dbReference>
<feature type="domain" description="HTH lacI-type" evidence="5">
    <location>
        <begin position="3"/>
        <end position="57"/>
    </location>
</feature>
<dbReference type="Gene3D" id="1.10.260.40">
    <property type="entry name" value="lambda repressor-like DNA-binding domains"/>
    <property type="match status" value="1"/>
</dbReference>
<dbReference type="GO" id="GO:0000976">
    <property type="term" value="F:transcription cis-regulatory region binding"/>
    <property type="evidence" value="ECO:0007669"/>
    <property type="project" value="TreeGrafter"/>
</dbReference>
<dbReference type="SUPFAM" id="SSF47413">
    <property type="entry name" value="lambda repressor-like DNA-binding domains"/>
    <property type="match status" value="1"/>
</dbReference>
<dbReference type="PANTHER" id="PTHR30146:SF109">
    <property type="entry name" value="HTH-TYPE TRANSCRIPTIONAL REGULATOR GALS"/>
    <property type="match status" value="1"/>
</dbReference>
<name>A0A1P8UCC4_9MICO</name>
<dbReference type="InterPro" id="IPR010982">
    <property type="entry name" value="Lambda_DNA-bd_dom_sf"/>
</dbReference>
<dbReference type="GO" id="GO:0003700">
    <property type="term" value="F:DNA-binding transcription factor activity"/>
    <property type="evidence" value="ECO:0007669"/>
    <property type="project" value="TreeGrafter"/>
</dbReference>
<gene>
    <name evidence="6" type="ORF">BOH66_02225</name>
</gene>
<keyword evidence="3" id="KW-0804">Transcription</keyword>
<reference evidence="6 7" key="1">
    <citation type="submission" date="2016-12" db="EMBL/GenBank/DDBJ databases">
        <title>Complete genome sequence of Microbacterium aurum KACC 15219.</title>
        <authorList>
            <person name="Jung Y."/>
            <person name="Shin J.-H."/>
            <person name="Lee Y.-J."/>
            <person name="Yi H."/>
            <person name="Bahn Y.-S."/>
            <person name="Kim J.F."/>
            <person name="Lee D.-W."/>
        </authorList>
    </citation>
    <scope>NUCLEOTIDE SEQUENCE [LARGE SCALE GENOMIC DNA]</scope>
    <source>
        <strain evidence="6 7">KACC 15219</strain>
    </source>
</reference>
<dbReference type="CDD" id="cd01392">
    <property type="entry name" value="HTH_LacI"/>
    <property type="match status" value="1"/>
</dbReference>
<dbReference type="Pfam" id="PF00356">
    <property type="entry name" value="LacI"/>
    <property type="match status" value="1"/>
</dbReference>